<dbReference type="EMBL" id="CP158165">
    <property type="protein sequence ID" value="XBV23099.1"/>
    <property type="molecule type" value="Genomic_DNA"/>
</dbReference>
<dbReference type="InterPro" id="IPR014895">
    <property type="entry name" value="Alginate_lyase_2"/>
</dbReference>
<dbReference type="Gene3D" id="2.60.120.260">
    <property type="entry name" value="Galactose-binding domain-like"/>
    <property type="match status" value="1"/>
</dbReference>
<sequence>MKRAGITIATAAVLAAALAVGAVLAGAAPSTAGAAPSTSAVSGEITPAAGAVRASTSDDNQPGNVVDDSLETRWSGKGDGAWLELDLGAATTVSAVKLAVYNGDERRNDFELRVSSGSGWKTVYDGTSSGSTTGLQTFDIADVTTTKIRYVGHGYLPEDDDDDRGVWNSLTEVQVWGSAPTNPPTNPPTKPPTNPPGGDVPAKVLDLTNWKVTLPTGGDEKPTEIKQPALATYTNDPLFKVVGNGVQFRAPVNGVTTSGSSYPRSELREMTANGTKNAAWSSTSGTHTLVVKEAFMKLPAGKPHVVGAQIHGGDDDVTVFRLEGSKLYVTDGDNPHHKLVTGNYVLGTPFEAKFVVSGGKVRAYYNGVLQTTLSKSLSGAYFKAGAYTQANCEKSSPCSASNYGEVQIYDLKVQHS</sequence>
<keyword evidence="4" id="KW-0456">Lyase</keyword>
<dbReference type="SUPFAM" id="SSF49899">
    <property type="entry name" value="Concanavalin A-like lectins/glucanases"/>
    <property type="match status" value="1"/>
</dbReference>
<dbReference type="AlphaFoldDB" id="A0AAU7T8V8"/>
<feature type="chain" id="PRO_5043336030" evidence="2">
    <location>
        <begin position="28"/>
        <end position="416"/>
    </location>
</feature>
<keyword evidence="2" id="KW-0732">Signal</keyword>
<dbReference type="InterPro" id="IPR013320">
    <property type="entry name" value="ConA-like_dom_sf"/>
</dbReference>
<name>A0AAU7T8V8_9ACTN</name>
<evidence type="ECO:0000313" key="4">
    <source>
        <dbReference type="EMBL" id="XBV23099.1"/>
    </source>
</evidence>
<dbReference type="Gene3D" id="2.60.120.200">
    <property type="match status" value="1"/>
</dbReference>
<gene>
    <name evidence="4" type="ORF">ABN611_31580</name>
</gene>
<feature type="compositionally biased region" description="Pro residues" evidence="1">
    <location>
        <begin position="181"/>
        <end position="195"/>
    </location>
</feature>
<evidence type="ECO:0000259" key="3">
    <source>
        <dbReference type="PROSITE" id="PS50022"/>
    </source>
</evidence>
<protein>
    <submittedName>
        <fullName evidence="4">Polysaccharide lyase family 7 protein</fullName>
    </submittedName>
</protein>
<feature type="region of interest" description="Disordered" evidence="1">
    <location>
        <begin position="50"/>
        <end position="71"/>
    </location>
</feature>
<feature type="region of interest" description="Disordered" evidence="1">
    <location>
        <begin position="176"/>
        <end position="202"/>
    </location>
</feature>
<dbReference type="PROSITE" id="PS50022">
    <property type="entry name" value="FA58C_3"/>
    <property type="match status" value="1"/>
</dbReference>
<organism evidence="4">
    <name type="scientific">Kribbella sp. HUAS MG21</name>
    <dbReference type="NCBI Taxonomy" id="3160966"/>
    <lineage>
        <taxon>Bacteria</taxon>
        <taxon>Bacillati</taxon>
        <taxon>Actinomycetota</taxon>
        <taxon>Actinomycetes</taxon>
        <taxon>Propionibacteriales</taxon>
        <taxon>Kribbellaceae</taxon>
        <taxon>Kribbella</taxon>
    </lineage>
</organism>
<reference evidence="4" key="1">
    <citation type="submission" date="2024-06" db="EMBL/GenBank/DDBJ databases">
        <title>Kribbella sp. strain HUAS MG21 genome sequences.</title>
        <authorList>
            <person name="Mo P."/>
        </authorList>
    </citation>
    <scope>NUCLEOTIDE SEQUENCE</scope>
    <source>
        <strain evidence="4">HUAS MG21</strain>
    </source>
</reference>
<feature type="domain" description="F5/8 type C" evidence="3">
    <location>
        <begin position="33"/>
        <end position="150"/>
    </location>
</feature>
<dbReference type="RefSeq" id="WP_350275937.1">
    <property type="nucleotide sequence ID" value="NZ_CP158165.1"/>
</dbReference>
<dbReference type="GO" id="GO:0016829">
    <property type="term" value="F:lyase activity"/>
    <property type="evidence" value="ECO:0007669"/>
    <property type="project" value="UniProtKB-KW"/>
</dbReference>
<evidence type="ECO:0000256" key="2">
    <source>
        <dbReference type="SAM" id="SignalP"/>
    </source>
</evidence>
<feature type="compositionally biased region" description="Polar residues" evidence="1">
    <location>
        <begin position="54"/>
        <end position="63"/>
    </location>
</feature>
<feature type="signal peptide" evidence="2">
    <location>
        <begin position="1"/>
        <end position="27"/>
    </location>
</feature>
<proteinExistence type="predicted"/>
<dbReference type="Pfam" id="PF08787">
    <property type="entry name" value="Alginate_lyase2"/>
    <property type="match status" value="1"/>
</dbReference>
<dbReference type="SUPFAM" id="SSF49785">
    <property type="entry name" value="Galactose-binding domain-like"/>
    <property type="match status" value="1"/>
</dbReference>
<dbReference type="InterPro" id="IPR008979">
    <property type="entry name" value="Galactose-bd-like_sf"/>
</dbReference>
<dbReference type="InterPro" id="IPR000421">
    <property type="entry name" value="FA58C"/>
</dbReference>
<dbReference type="Pfam" id="PF22633">
    <property type="entry name" value="F5_F8_type_C_2"/>
    <property type="match status" value="1"/>
</dbReference>
<evidence type="ECO:0000256" key="1">
    <source>
        <dbReference type="SAM" id="MobiDB-lite"/>
    </source>
</evidence>
<accession>A0AAU7T8V8</accession>